<dbReference type="Pfam" id="PF09543">
    <property type="entry name" value="DUF2379"/>
    <property type="match status" value="1"/>
</dbReference>
<sequence>MSDALNWDDVRELAKRVFDAGELLLLSDEVLVILRRTAREVAIDAEEAEQALRTVPEATVLLGKMARRIRDGSHRLSRALVQMHRLRDAGDLEGARQQMREVLAVEGVPHYREIVEGQLAEMDELP</sequence>
<dbReference type="InterPro" id="IPR011753">
    <property type="entry name" value="DUSAM_dom"/>
</dbReference>
<evidence type="ECO:0000259" key="1">
    <source>
        <dbReference type="Pfam" id="PF09543"/>
    </source>
</evidence>
<accession>E3FPV8</accession>
<protein>
    <submittedName>
        <fullName evidence="2">Conserved uncharacterized protein</fullName>
    </submittedName>
</protein>
<dbReference type="AlphaFoldDB" id="E3FPV8"/>
<organism evidence="2 3">
    <name type="scientific">Stigmatella aurantiaca (strain DW4/3-1)</name>
    <dbReference type="NCBI Taxonomy" id="378806"/>
    <lineage>
        <taxon>Bacteria</taxon>
        <taxon>Pseudomonadati</taxon>
        <taxon>Myxococcota</taxon>
        <taxon>Myxococcia</taxon>
        <taxon>Myxococcales</taxon>
        <taxon>Cystobacterineae</taxon>
        <taxon>Archangiaceae</taxon>
        <taxon>Stigmatella</taxon>
    </lineage>
</organism>
<keyword evidence="3" id="KW-1185">Reference proteome</keyword>
<dbReference type="KEGG" id="sur:STAUR_6719"/>
<dbReference type="OrthoDB" id="5513463at2"/>
<dbReference type="HOGENOM" id="CLU_161985_0_0_7"/>
<dbReference type="EMBL" id="CP002271">
    <property type="protein sequence ID" value="ADO74476.1"/>
    <property type="molecule type" value="Genomic_DNA"/>
</dbReference>
<proteinExistence type="predicted"/>
<name>E3FPV8_STIAD</name>
<dbReference type="STRING" id="378806.STAUR_6719"/>
<evidence type="ECO:0000313" key="2">
    <source>
        <dbReference type="EMBL" id="ADO74476.1"/>
    </source>
</evidence>
<dbReference type="NCBIfam" id="TIGR02267">
    <property type="entry name" value="DUSAM domain"/>
    <property type="match status" value="1"/>
</dbReference>
<reference evidence="2 3" key="1">
    <citation type="journal article" date="2011" name="Mol. Biol. Evol.">
        <title>Comparative genomic analysis of fruiting body formation in Myxococcales.</title>
        <authorList>
            <person name="Huntley S."/>
            <person name="Hamann N."/>
            <person name="Wegener-Feldbrugge S."/>
            <person name="Treuner-Lange A."/>
            <person name="Kube M."/>
            <person name="Reinhardt R."/>
            <person name="Klages S."/>
            <person name="Muller R."/>
            <person name="Ronning C.M."/>
            <person name="Nierman W.C."/>
            <person name="Sogaard-Andersen L."/>
        </authorList>
    </citation>
    <scope>NUCLEOTIDE SEQUENCE [LARGE SCALE GENOMIC DNA]</scope>
    <source>
        <strain evidence="2 3">DW4/3-1</strain>
    </source>
</reference>
<dbReference type="RefSeq" id="WP_013377451.1">
    <property type="nucleotide sequence ID" value="NC_014623.1"/>
</dbReference>
<gene>
    <name evidence="2" type="ordered locus">STAUR_6719</name>
</gene>
<dbReference type="Proteomes" id="UP000001351">
    <property type="component" value="Chromosome"/>
</dbReference>
<evidence type="ECO:0000313" key="3">
    <source>
        <dbReference type="Proteomes" id="UP000001351"/>
    </source>
</evidence>
<feature type="domain" description="DUSAM" evidence="1">
    <location>
        <begin position="6"/>
        <end position="122"/>
    </location>
</feature>